<evidence type="ECO:0000313" key="2">
    <source>
        <dbReference type="EMBL" id="SEL43123.1"/>
    </source>
</evidence>
<gene>
    <name evidence="2" type="ORF">SAMN05421740_105185</name>
</gene>
<dbReference type="Gene3D" id="3.40.50.1820">
    <property type="entry name" value="alpha/beta hydrolase"/>
    <property type="match status" value="1"/>
</dbReference>
<dbReference type="PANTHER" id="PTHR37017">
    <property type="entry name" value="AB HYDROLASE-1 DOMAIN-CONTAINING PROTEIN-RELATED"/>
    <property type="match status" value="1"/>
</dbReference>
<dbReference type="RefSeq" id="WP_090606284.1">
    <property type="nucleotide sequence ID" value="NZ_FNZR01000005.1"/>
</dbReference>
<sequence>MKRVVYILLIGGLLLATWAKAQQTTYVLVHGAWGGGWSFKKTDSLLRLQGNIVYRPTLSGLGERVHLASPEIDLSMHIADVVNTILFENLHDVVLLGHSYGGMVVTGVADSIPERVRQLIYLDAFVPEDGQSVATAHGQESPGGEMPSKDGLVYPFWNTDGQGFPRDVPQPAKTFSQPLVLKNKNRLEIPTTYILTYEGEDPEKDAFAFFASRAKGYGWKIIHMQADHNPQMTMPDKLAQLLAEVGDEN</sequence>
<dbReference type="STRING" id="332977.SAMN05421740_105185"/>
<dbReference type="Pfam" id="PF12697">
    <property type="entry name" value="Abhydrolase_6"/>
    <property type="match status" value="1"/>
</dbReference>
<dbReference type="AlphaFoldDB" id="A0A1H7Q550"/>
<dbReference type="InterPro" id="IPR052897">
    <property type="entry name" value="Sec-Metab_Biosynth_Hydrolase"/>
</dbReference>
<proteinExistence type="predicted"/>
<evidence type="ECO:0000259" key="1">
    <source>
        <dbReference type="Pfam" id="PF12697"/>
    </source>
</evidence>
<dbReference type="Proteomes" id="UP000198916">
    <property type="component" value="Unassembled WGS sequence"/>
</dbReference>
<keyword evidence="3" id="KW-1185">Reference proteome</keyword>
<dbReference type="SUPFAM" id="SSF53474">
    <property type="entry name" value="alpha/beta-Hydrolases"/>
    <property type="match status" value="1"/>
</dbReference>
<name>A0A1H7Q550_9SPHI</name>
<dbReference type="PANTHER" id="PTHR37017:SF11">
    <property type="entry name" value="ESTERASE_LIPASE_THIOESTERASE DOMAIN-CONTAINING PROTEIN"/>
    <property type="match status" value="1"/>
</dbReference>
<reference evidence="3" key="1">
    <citation type="submission" date="2016-10" db="EMBL/GenBank/DDBJ databases">
        <authorList>
            <person name="Varghese N."/>
            <person name="Submissions S."/>
        </authorList>
    </citation>
    <scope>NUCLEOTIDE SEQUENCE [LARGE SCALE GENOMIC DNA]</scope>
    <source>
        <strain evidence="3">Jip14</strain>
    </source>
</reference>
<protein>
    <submittedName>
        <fullName evidence="2">Pimeloyl-ACP methyl ester carboxylesterase</fullName>
    </submittedName>
</protein>
<organism evidence="2 3">
    <name type="scientific">Parapedobacter koreensis</name>
    <dbReference type="NCBI Taxonomy" id="332977"/>
    <lineage>
        <taxon>Bacteria</taxon>
        <taxon>Pseudomonadati</taxon>
        <taxon>Bacteroidota</taxon>
        <taxon>Sphingobacteriia</taxon>
        <taxon>Sphingobacteriales</taxon>
        <taxon>Sphingobacteriaceae</taxon>
        <taxon>Parapedobacter</taxon>
    </lineage>
</organism>
<dbReference type="OrthoDB" id="9112061at2"/>
<feature type="domain" description="AB hydrolase-1" evidence="1">
    <location>
        <begin position="27"/>
        <end position="240"/>
    </location>
</feature>
<evidence type="ECO:0000313" key="3">
    <source>
        <dbReference type="Proteomes" id="UP000198916"/>
    </source>
</evidence>
<accession>A0A1H7Q550</accession>
<dbReference type="InterPro" id="IPR029058">
    <property type="entry name" value="AB_hydrolase_fold"/>
</dbReference>
<dbReference type="InterPro" id="IPR000073">
    <property type="entry name" value="AB_hydrolase_1"/>
</dbReference>
<dbReference type="EMBL" id="FNZR01000005">
    <property type="protein sequence ID" value="SEL43123.1"/>
    <property type="molecule type" value="Genomic_DNA"/>
</dbReference>